<dbReference type="Pfam" id="PF12276">
    <property type="entry name" value="DUF3617"/>
    <property type="match status" value="1"/>
</dbReference>
<proteinExistence type="predicted"/>
<dbReference type="OrthoDB" id="8113882at2"/>
<dbReference type="RefSeq" id="WP_069440349.1">
    <property type="nucleotide sequence ID" value="NZ_LPWF01000002.1"/>
</dbReference>
<keyword evidence="3" id="KW-1185">Reference proteome</keyword>
<evidence type="ECO:0000256" key="1">
    <source>
        <dbReference type="SAM" id="SignalP"/>
    </source>
</evidence>
<dbReference type="InterPro" id="IPR022061">
    <property type="entry name" value="DUF3617"/>
</dbReference>
<keyword evidence="1" id="KW-0732">Signal</keyword>
<accession>A0A1E3W837</accession>
<organism evidence="2 3">
    <name type="scientific">Methyloceanibacter superfactus</name>
    <dbReference type="NCBI Taxonomy" id="1774969"/>
    <lineage>
        <taxon>Bacteria</taxon>
        <taxon>Pseudomonadati</taxon>
        <taxon>Pseudomonadota</taxon>
        <taxon>Alphaproteobacteria</taxon>
        <taxon>Hyphomicrobiales</taxon>
        <taxon>Hyphomicrobiaceae</taxon>
        <taxon>Methyloceanibacter</taxon>
    </lineage>
</organism>
<gene>
    <name evidence="2" type="ORF">AUC69_00025</name>
</gene>
<evidence type="ECO:0008006" key="4">
    <source>
        <dbReference type="Google" id="ProtNLM"/>
    </source>
</evidence>
<evidence type="ECO:0000313" key="3">
    <source>
        <dbReference type="Proteomes" id="UP000094472"/>
    </source>
</evidence>
<name>A0A1E3W837_9HYPH</name>
<feature type="chain" id="PRO_5009139072" description="DUF3617 family protein" evidence="1">
    <location>
        <begin position="23"/>
        <end position="138"/>
    </location>
</feature>
<reference evidence="2 3" key="1">
    <citation type="journal article" date="2016" name="Environ. Microbiol.">
        <title>New Methyloceanibacter diversity from North Sea sediments includes methanotroph containing solely the soluble methane monooxygenase.</title>
        <authorList>
            <person name="Vekeman B."/>
            <person name="Kerckhof F.M."/>
            <person name="Cremers G."/>
            <person name="de Vos P."/>
            <person name="Vandamme P."/>
            <person name="Boon N."/>
            <person name="Op den Camp H.J."/>
            <person name="Heylen K."/>
        </authorList>
    </citation>
    <scope>NUCLEOTIDE SEQUENCE [LARGE SCALE GENOMIC DNA]</scope>
    <source>
        <strain evidence="2 3">R-67175</strain>
    </source>
</reference>
<comment type="caution">
    <text evidence="2">The sequence shown here is derived from an EMBL/GenBank/DDBJ whole genome shotgun (WGS) entry which is preliminary data.</text>
</comment>
<evidence type="ECO:0000313" key="2">
    <source>
        <dbReference type="EMBL" id="ODS01941.1"/>
    </source>
</evidence>
<feature type="signal peptide" evidence="1">
    <location>
        <begin position="1"/>
        <end position="22"/>
    </location>
</feature>
<dbReference type="EMBL" id="LPWF01000002">
    <property type="protein sequence ID" value="ODS01941.1"/>
    <property type="molecule type" value="Genomic_DNA"/>
</dbReference>
<dbReference type="Proteomes" id="UP000094472">
    <property type="component" value="Unassembled WGS sequence"/>
</dbReference>
<protein>
    <recommendedName>
        <fullName evidence="4">DUF3617 family protein</fullName>
    </recommendedName>
</protein>
<dbReference type="AlphaFoldDB" id="A0A1E3W837"/>
<dbReference type="STRING" id="1774969.AUC69_00025"/>
<sequence>MRHLLFGAALCTALLSAAPLHAAIDAVPSRKPGYWEITTVAPVSGMTKIKVCIGEDDDIVRPEGGDCTEPKLTPLNEGVIVDVVCTTKEGKQTISTTFTGDFDTRYHAILKTTFDPPLGAISHMGVNIDGKYLGPDCP</sequence>